<name>A0ABD5YZ60_9EURY</name>
<reference evidence="1 2" key="1">
    <citation type="journal article" date="2019" name="Int. J. Syst. Evol. Microbiol.">
        <title>The Global Catalogue of Microorganisms (GCM) 10K type strain sequencing project: providing services to taxonomists for standard genome sequencing and annotation.</title>
        <authorList>
            <consortium name="The Broad Institute Genomics Platform"/>
            <consortium name="The Broad Institute Genome Sequencing Center for Infectious Disease"/>
            <person name="Wu L."/>
            <person name="Ma J."/>
        </authorList>
    </citation>
    <scope>NUCLEOTIDE SEQUENCE [LARGE SCALE GENOMIC DNA]</scope>
    <source>
        <strain evidence="1 2">XZGYJ-43</strain>
    </source>
</reference>
<accession>A0ABD5YZ60</accession>
<dbReference type="AlphaFoldDB" id="A0ABD5YZ60"/>
<evidence type="ECO:0000313" key="1">
    <source>
        <dbReference type="EMBL" id="MFC7198274.1"/>
    </source>
</evidence>
<protein>
    <submittedName>
        <fullName evidence="1">S-layer protein</fullName>
    </submittedName>
</protein>
<evidence type="ECO:0000313" key="2">
    <source>
        <dbReference type="Proteomes" id="UP001596447"/>
    </source>
</evidence>
<sequence length="1123" mass="127001">MSSMPKLWDDSVVRDYLTPEAHQKSREQFLETHIDIDKIRSDYLFPHDGSDEFVTQEEFRDAILKSNVDDDNRIFILRGETGSGKSQLCQWLEYQIGAEPDEGDESHIALHVSRSKTGIGDILDIISGPIDTDVTVSNVSDLDPEKVANAIITTLEAFGAGMEQFSESEIENLTADRSNAPDLRSILEQNIDQYQESATSEGEKRMSDLITKKDYTDLSMAAFGSVQGADTLFPALQSQVHKILSQNLGVEDFQGKLEELSEEYKQRGLRPVLICEDLTTFTVLKEQLLDHIFQLDSGHYDVVLGWTSGWEKDDLSRALGTSQGISTYMEDRAEGYLSTTDEEGRAYFLDDDITIELARKYMSTIIENSTTDESLPEDVLDAFDGLYPFNETFIEEAYNHLIQDGNKRRTPRLLLMRIIRECLSSTVPPFDAIEDNPYVEPFPSSVDLSYSEDLQRIGKWYGSATTDRRLRVHRQILETFDVPLTDVDVDDDWAYFQADVPAPTLDLSVSDGDFQPEEYITLRTTLNGHGEDDVTIRQDGNVVATTNEDGTASVKLPSEERKVTFEAEKEGTTDTTIVEVIGIRPEPTVSLTVTPKEPTVSEEVTVTARVNGEQQDGVTILRDGNELGETRNNGKLRFNAPDVDEMVVRGTYEDAEDEVSVTVESPDIHIPVDTDLDATTVKEYLLQYRDWIKVGDTYDSSNVLREGAAGVLEEWHDPTLLGNLNAQNDGVHGIYYTRGSDIPVSIVGADERKGLSFDLDFGAEHDDIYEPLFWYGISESGEFPQEDKYDLNYDLLRGWTDKQVAEFRTKMRAELETCIDPLSLEEFVVLAQFLILNATTGRNEVEADMMFEQPSEINDDQVYVPGRNSEQPTDLQDATTALLKFRDAPYNLSRGLFLLKSNVVDHQRLSEAVESVSENLEHYLLQAMQIDTADLSSAYQISTTRTTGYSVDELFDRVKDYATTLDNVSADQNAAHITETIEKVTTYYDQDHDQEDLHDTLTRLHDVLDELGASKFERWEDACEEVADGSDIDLGRFRQRMRTFEDLSEKQGHKLIATLHDFEESYSSESEWDVYEAIAEMIEEAEDVQLPDDVGFRNRVRDLPEFETYEQRRSKIETTLGGQ</sequence>
<dbReference type="Proteomes" id="UP001596447">
    <property type="component" value="Unassembled WGS sequence"/>
</dbReference>
<dbReference type="RefSeq" id="WP_279530215.1">
    <property type="nucleotide sequence ID" value="NZ_CP122313.1"/>
</dbReference>
<gene>
    <name evidence="1" type="ORF">ACFQJ9_02035</name>
</gene>
<comment type="caution">
    <text evidence="1">The sequence shown here is derived from an EMBL/GenBank/DDBJ whole genome shotgun (WGS) entry which is preliminary data.</text>
</comment>
<dbReference type="EMBL" id="JBHTAR010000003">
    <property type="protein sequence ID" value="MFC7198274.1"/>
    <property type="molecule type" value="Genomic_DNA"/>
</dbReference>
<dbReference type="InterPro" id="IPR027417">
    <property type="entry name" value="P-loop_NTPase"/>
</dbReference>
<keyword evidence="2" id="KW-1185">Reference proteome</keyword>
<dbReference type="SUPFAM" id="SSF52540">
    <property type="entry name" value="P-loop containing nucleoside triphosphate hydrolases"/>
    <property type="match status" value="1"/>
</dbReference>
<organism evidence="1 2">
    <name type="scientific">Halospeciosus flavus</name>
    <dbReference type="NCBI Taxonomy" id="3032283"/>
    <lineage>
        <taxon>Archaea</taxon>
        <taxon>Methanobacteriati</taxon>
        <taxon>Methanobacteriota</taxon>
        <taxon>Stenosarchaea group</taxon>
        <taxon>Halobacteria</taxon>
        <taxon>Halobacteriales</taxon>
        <taxon>Halobacteriaceae</taxon>
        <taxon>Halospeciosus</taxon>
    </lineage>
</organism>
<proteinExistence type="predicted"/>